<organism evidence="1 2">
    <name type="scientific">Candidatus Nitrosocosmicus oleophilus</name>
    <dbReference type="NCBI Taxonomy" id="1353260"/>
    <lineage>
        <taxon>Archaea</taxon>
        <taxon>Nitrososphaerota</taxon>
        <taxon>Nitrososphaeria</taxon>
        <taxon>Nitrososphaerales</taxon>
        <taxon>Nitrososphaeraceae</taxon>
        <taxon>Candidatus Nitrosocosmicus</taxon>
    </lineage>
</organism>
<keyword evidence="2" id="KW-1185">Reference proteome</keyword>
<evidence type="ECO:0000313" key="1">
    <source>
        <dbReference type="EMBL" id="ALI36337.1"/>
    </source>
</evidence>
<accession>A0A654LZB8</accession>
<evidence type="ECO:0000313" key="2">
    <source>
        <dbReference type="Proteomes" id="UP000058925"/>
    </source>
</evidence>
<gene>
    <name evidence="1" type="ORF">NMY3_02137</name>
</gene>
<dbReference type="EMBL" id="CP012850">
    <property type="protein sequence ID" value="ALI36337.1"/>
    <property type="molecule type" value="Genomic_DNA"/>
</dbReference>
<dbReference type="Proteomes" id="UP000058925">
    <property type="component" value="Chromosome"/>
</dbReference>
<proteinExistence type="predicted"/>
<name>A0A654LZB8_9ARCH</name>
<reference evidence="2" key="1">
    <citation type="submission" date="2015-10" db="EMBL/GenBank/DDBJ databases">
        <title>Niche specialization of a soil ammonia-oxidizing archaeon, Candidatus Nitrosocosmicus oleophilus.</title>
        <authorList>
            <person name="Jung M.-Y."/>
            <person name="Rhee S.-K."/>
        </authorList>
    </citation>
    <scope>NUCLEOTIDE SEQUENCE [LARGE SCALE GENOMIC DNA]</scope>
    <source>
        <strain evidence="2">MY3</strain>
    </source>
</reference>
<protein>
    <submittedName>
        <fullName evidence="1">Uncharacterized protein</fullName>
    </submittedName>
</protein>
<dbReference type="AlphaFoldDB" id="A0A654LZB8"/>
<dbReference type="KEGG" id="taa:NMY3_02137"/>
<sequence>MRKNPNEDDQMETGRLNDNIESIIRSIEEISDEQRDLVKKFKLDMELFASERTLESCVQTLNQSMQLANIREQLVETYKQYCQLLENELKRALHKKP</sequence>